<gene>
    <name evidence="1" type="ORF">SAMN06297397_2669</name>
</gene>
<keyword evidence="1" id="KW-0808">Transferase</keyword>
<organism evidence="1 2">
    <name type="scientific">Aristaeella lactis</name>
    <dbReference type="NCBI Taxonomy" id="3046383"/>
    <lineage>
        <taxon>Bacteria</taxon>
        <taxon>Bacillati</taxon>
        <taxon>Bacillota</taxon>
        <taxon>Clostridia</taxon>
        <taxon>Eubacteriales</taxon>
        <taxon>Aristaeellaceae</taxon>
        <taxon>Aristaeella</taxon>
    </lineage>
</organism>
<dbReference type="EMBL" id="FWXZ01000006">
    <property type="protein sequence ID" value="SMC81322.1"/>
    <property type="molecule type" value="Genomic_DNA"/>
</dbReference>
<dbReference type="Proteomes" id="UP000192328">
    <property type="component" value="Unassembled WGS sequence"/>
</dbReference>
<evidence type="ECO:0000313" key="1">
    <source>
        <dbReference type="EMBL" id="SMC81322.1"/>
    </source>
</evidence>
<reference evidence="1" key="1">
    <citation type="submission" date="2017-04" db="EMBL/GenBank/DDBJ databases">
        <authorList>
            <person name="Varghese N."/>
            <person name="Submissions S."/>
        </authorList>
    </citation>
    <scope>NUCLEOTIDE SEQUENCE</scope>
    <source>
        <strain evidence="1">WTE2008</strain>
    </source>
</reference>
<proteinExistence type="predicted"/>
<evidence type="ECO:0000313" key="2">
    <source>
        <dbReference type="Proteomes" id="UP000192328"/>
    </source>
</evidence>
<accession>A0AC61PP55</accession>
<sequence>MKEIMIKPIGYVRNEVHEKKDISWGKDISFIELDEAYHTGLKGLEEFSHAIVLYYLDQAEYIRDKHLQRHPQERSDMPLVGIFSQRGKDRPNRIGLTSVEIISVSNSTLAVKSLDAINGTPVLDIKPYFPVYDKKDAKTPEWVDRLMEQYF</sequence>
<comment type="caution">
    <text evidence="1">The sequence shown here is derived from an EMBL/GenBank/DDBJ whole genome shotgun (WGS) entry which is preliminary data.</text>
</comment>
<name>A0AC61PP55_9FIRM</name>
<protein>
    <submittedName>
        <fullName evidence="1">tRNA-Thr(GGU) m(6)t(6)A37 methyltransferase TsaA</fullName>
    </submittedName>
</protein>
<keyword evidence="2" id="KW-1185">Reference proteome</keyword>
<keyword evidence="1" id="KW-0489">Methyltransferase</keyword>